<dbReference type="STRING" id="216946.STURO_v1c07380"/>
<protein>
    <submittedName>
        <fullName evidence="2">DNA-3-methyladenine glycosidase I</fullName>
    </submittedName>
</protein>
<evidence type="ECO:0000256" key="1">
    <source>
        <dbReference type="PIRSR" id="PIRSR605019-1"/>
    </source>
</evidence>
<keyword evidence="2" id="KW-0378">Hydrolase</keyword>
<feature type="binding site" evidence="1">
    <location>
        <position position="17"/>
    </location>
    <ligand>
        <name>Zn(2+)</name>
        <dbReference type="ChEBI" id="CHEBI:29105"/>
    </ligand>
</feature>
<dbReference type="InterPro" id="IPR052891">
    <property type="entry name" value="DNA-3mA_glycosylase"/>
</dbReference>
<name>A0A0K1P7Z1_9MOLU</name>
<dbReference type="Gene3D" id="1.10.340.30">
    <property type="entry name" value="Hypothetical protein, domain 2"/>
    <property type="match status" value="1"/>
</dbReference>
<evidence type="ECO:0000313" key="3">
    <source>
        <dbReference type="Proteomes" id="UP000067243"/>
    </source>
</evidence>
<dbReference type="PANTHER" id="PTHR30037:SF4">
    <property type="entry name" value="DNA-3-METHYLADENINE GLYCOSYLASE I"/>
    <property type="match status" value="1"/>
</dbReference>
<dbReference type="PATRIC" id="fig|216946.3.peg.770"/>
<proteinExistence type="predicted"/>
<dbReference type="GO" id="GO:0008725">
    <property type="term" value="F:DNA-3-methyladenine glycosylase activity"/>
    <property type="evidence" value="ECO:0007669"/>
    <property type="project" value="InterPro"/>
</dbReference>
<dbReference type="OrthoDB" id="9807664at2"/>
<organism evidence="2 3">
    <name type="scientific">Spiroplasma turonicum</name>
    <dbReference type="NCBI Taxonomy" id="216946"/>
    <lineage>
        <taxon>Bacteria</taxon>
        <taxon>Bacillati</taxon>
        <taxon>Mycoplasmatota</taxon>
        <taxon>Mollicutes</taxon>
        <taxon>Entomoplasmatales</taxon>
        <taxon>Spiroplasmataceae</taxon>
        <taxon>Spiroplasma</taxon>
    </lineage>
</organism>
<accession>A0A0K1P7Z1</accession>
<dbReference type="KEGG" id="stur:STURON_00741"/>
<evidence type="ECO:0000313" key="2">
    <source>
        <dbReference type="EMBL" id="AKU79987.1"/>
    </source>
</evidence>
<dbReference type="Proteomes" id="UP000067243">
    <property type="component" value="Chromosome"/>
</dbReference>
<dbReference type="EMBL" id="CP012328">
    <property type="protein sequence ID" value="AKU79987.1"/>
    <property type="molecule type" value="Genomic_DNA"/>
</dbReference>
<dbReference type="Pfam" id="PF03352">
    <property type="entry name" value="Adenine_glyco"/>
    <property type="match status" value="1"/>
</dbReference>
<dbReference type="SUPFAM" id="SSF48150">
    <property type="entry name" value="DNA-glycosylase"/>
    <property type="match status" value="1"/>
</dbReference>
<keyword evidence="3" id="KW-1185">Reference proteome</keyword>
<keyword evidence="1" id="KW-0479">Metal-binding</keyword>
<dbReference type="PANTHER" id="PTHR30037">
    <property type="entry name" value="DNA-3-METHYLADENINE GLYCOSYLASE 1"/>
    <property type="match status" value="1"/>
</dbReference>
<keyword evidence="1" id="KW-0862">Zinc</keyword>
<dbReference type="InterPro" id="IPR011257">
    <property type="entry name" value="DNA_glycosylase"/>
</dbReference>
<gene>
    <name evidence="2" type="ORF">STURON_00741</name>
</gene>
<reference evidence="2 3" key="1">
    <citation type="journal article" date="2015" name="Genome Announc.">
        <title>Complete Genome Sequence of Spiroplasma turonicum Strain Tab4cT, a Parasite of a Horse Fly, Haematopota sp. (Diptera: Tabanidae).</title>
        <authorList>
            <person name="Davis R.E."/>
            <person name="Shao J."/>
            <person name="Zhao Y."/>
            <person name="Gasparich G.E."/>
            <person name="Gaynor B.J."/>
            <person name="Donofrio N."/>
        </authorList>
    </citation>
    <scope>NUCLEOTIDE SEQUENCE [LARGE SCALE GENOMIC DNA]</scope>
    <source>
        <strain evidence="2 3">Tab4c</strain>
    </source>
</reference>
<dbReference type="AlphaFoldDB" id="A0A0K1P7Z1"/>
<dbReference type="GO" id="GO:0046872">
    <property type="term" value="F:metal ion binding"/>
    <property type="evidence" value="ECO:0007669"/>
    <property type="project" value="UniProtKB-KW"/>
</dbReference>
<sequence length="185" mass="22094">MKRCNWSNISQKMTNYHDNEWGVLKNDDTKFFEIFCLEIMQSGLSWEIILNKREYLKEAFDNFDFNIISNYKENKISTLMENKNIIRNNLKILAIINNANKFIDLLKEYNNFNNFLNKYIDNYPIINNYKFENEIPSYNDLSIKLVKVLKNKGFKFIGPTIMYSFLQASGIINDHISKCDFKYIN</sequence>
<dbReference type="InterPro" id="IPR005019">
    <property type="entry name" value="Adenine_glyco"/>
</dbReference>
<feature type="binding site" evidence="1">
    <location>
        <position position="175"/>
    </location>
    <ligand>
        <name>Zn(2+)</name>
        <dbReference type="ChEBI" id="CHEBI:29105"/>
    </ligand>
</feature>
<dbReference type="RefSeq" id="WP_075048566.1">
    <property type="nucleotide sequence ID" value="NZ_CP012328.1"/>
</dbReference>
<feature type="binding site" evidence="1">
    <location>
        <position position="4"/>
    </location>
    <ligand>
        <name>Zn(2+)</name>
        <dbReference type="ChEBI" id="CHEBI:29105"/>
    </ligand>
</feature>
<keyword evidence="2" id="KW-0326">Glycosidase</keyword>
<dbReference type="GO" id="GO:0006284">
    <property type="term" value="P:base-excision repair"/>
    <property type="evidence" value="ECO:0007669"/>
    <property type="project" value="InterPro"/>
</dbReference>
<feature type="binding site" evidence="1">
    <location>
        <position position="179"/>
    </location>
    <ligand>
        <name>Zn(2+)</name>
        <dbReference type="ChEBI" id="CHEBI:29105"/>
    </ligand>
</feature>